<name>A0A8J0VQD5_XENLA</name>
<dbReference type="InterPro" id="IPR021203">
    <property type="entry name" value="Muellerian-inhibiting_factor"/>
</dbReference>
<reference evidence="9" key="1">
    <citation type="submission" date="2025-08" db="UniProtKB">
        <authorList>
            <consortium name="RefSeq"/>
        </authorList>
    </citation>
    <scope>IDENTIFICATION</scope>
    <source>
        <strain evidence="9">J_2021</strain>
        <tissue evidence="9">Erythrocytes</tissue>
    </source>
</reference>
<dbReference type="RefSeq" id="XP_018124791.2">
    <property type="nucleotide sequence ID" value="XM_018269302.2"/>
</dbReference>
<dbReference type="CDD" id="cd13757">
    <property type="entry name" value="TGF_beta_AMH"/>
    <property type="match status" value="1"/>
</dbReference>
<dbReference type="PANTHER" id="PTHR15009">
    <property type="entry name" value="MUELLERIAN-INHIBITING FACTOR"/>
    <property type="match status" value="1"/>
</dbReference>
<feature type="domain" description="TGF-beta family profile" evidence="7">
    <location>
        <begin position="518"/>
        <end position="630"/>
    </location>
</feature>
<dbReference type="GO" id="GO:0005615">
    <property type="term" value="C:extracellular space"/>
    <property type="evidence" value="ECO:0000318"/>
    <property type="project" value="GO_Central"/>
</dbReference>
<organism evidence="8 9">
    <name type="scientific">Xenopus laevis</name>
    <name type="common">African clawed frog</name>
    <dbReference type="NCBI Taxonomy" id="8355"/>
    <lineage>
        <taxon>Eukaryota</taxon>
        <taxon>Metazoa</taxon>
        <taxon>Chordata</taxon>
        <taxon>Craniata</taxon>
        <taxon>Vertebrata</taxon>
        <taxon>Euteleostomi</taxon>
        <taxon>Amphibia</taxon>
        <taxon>Batrachia</taxon>
        <taxon>Anura</taxon>
        <taxon>Pipoidea</taxon>
        <taxon>Pipidae</taxon>
        <taxon>Xenopodinae</taxon>
        <taxon>Xenopus</taxon>
        <taxon>Xenopus</taxon>
    </lineage>
</organism>
<evidence type="ECO:0000256" key="3">
    <source>
        <dbReference type="ARBA" id="ARBA00022729"/>
    </source>
</evidence>
<keyword evidence="6" id="KW-1133">Transmembrane helix</keyword>
<dbReference type="KEGG" id="xla:108719965"/>
<comment type="subcellular location">
    <subcellularLocation>
        <location evidence="1">Secreted</location>
    </subcellularLocation>
</comment>
<evidence type="ECO:0000313" key="9">
    <source>
        <dbReference type="RefSeq" id="XP_018124791.2"/>
    </source>
</evidence>
<evidence type="ECO:0000259" key="7">
    <source>
        <dbReference type="PROSITE" id="PS51362"/>
    </source>
</evidence>
<evidence type="ECO:0000256" key="4">
    <source>
        <dbReference type="ARBA" id="ARBA00022782"/>
    </source>
</evidence>
<sequence>MREPPSILHKAWQKSKRIDAALTSVTEILQILFFSYTGMGIVSLRWWLLLPMMCQTLLSKSDPREAQPGFKTMVLPKPLSRSSPLVRREVGTEELDKPICGVSAPSWGKWETQGVVRDYDRAFLDAVQRQSWEAEDLKVFGLCPEEKHQTAVEVLKSFANLLVEPQGKHLVVLHMEKVDWEAGTSLHFKGTVKEHVTAHLQHRHLLLLVFHLDTHKSNRDHRGSKILVSGGGIQPEQVACVSLNTRYLVMRVGGTVKNQPSGDLMLHLSVHMKGLSNGVFLTDVEVQKLLFGTERKCLTKMTPALFMVIGGTSQDAPVPFLSQAENVIPSFSTHINPATSAAEKKDEFLEMISQFSMLLLNSNSKATSTIKLPLDPNDHSVGDLRPQLFNVTDVEALEWLVDSNDPLVFLFLSGSKFLQGTKVLQEKLAGKLLEKMTDKLQEVLDDMEELLSNKDYVKILHHLLHSCHGTYNVSYLPTEAENISQLGESQNRKLHSLMLLKVLQTIRSYWQDQKKLSRRNRGTGIKPYCRLQELTISLKPFAEYKDVLLPEEININNCVGPCRFPQTTQNDYQTHVVLLIQLQERSESGLARPPCCVPVRYDEQWLMVVDENGIKIQSYPNMVAKECGCR</sequence>
<dbReference type="GeneID" id="108719965"/>
<keyword evidence="6" id="KW-0812">Transmembrane</keyword>
<dbReference type="Proteomes" id="UP000186698">
    <property type="component" value="Chromosome 1L"/>
</dbReference>
<keyword evidence="6" id="KW-0472">Membrane</keyword>
<dbReference type="PROSITE" id="PS51362">
    <property type="entry name" value="TGF_BETA_2"/>
    <property type="match status" value="1"/>
</dbReference>
<dbReference type="CTD" id="108719965"/>
<dbReference type="Pfam" id="PF00019">
    <property type="entry name" value="TGF_beta"/>
    <property type="match status" value="1"/>
</dbReference>
<keyword evidence="3" id="KW-0732">Signal</keyword>
<keyword evidence="2" id="KW-0964">Secreted</keyword>
<evidence type="ECO:0000256" key="6">
    <source>
        <dbReference type="SAM" id="Phobius"/>
    </source>
</evidence>
<dbReference type="GO" id="GO:0008083">
    <property type="term" value="F:growth factor activity"/>
    <property type="evidence" value="ECO:0007669"/>
    <property type="project" value="UniProtKB-KW"/>
</dbReference>
<dbReference type="InterPro" id="IPR001839">
    <property type="entry name" value="TGF-b_C"/>
</dbReference>
<keyword evidence="4" id="KW-0221">Differentiation</keyword>
<accession>A0A8J0VQD5</accession>
<dbReference type="InterPro" id="IPR029034">
    <property type="entry name" value="Cystine-knot_cytokine"/>
</dbReference>
<dbReference type="GO" id="GO:0046546">
    <property type="term" value="P:development of primary male sexual characteristics"/>
    <property type="evidence" value="ECO:0000318"/>
    <property type="project" value="GO_Central"/>
</dbReference>
<dbReference type="OrthoDB" id="9893739at2759"/>
<evidence type="ECO:0000256" key="1">
    <source>
        <dbReference type="ARBA" id="ARBA00004613"/>
    </source>
</evidence>
<dbReference type="Pfam" id="PF04709">
    <property type="entry name" value="AMH_N"/>
    <property type="match status" value="1"/>
</dbReference>
<gene>
    <name evidence="9" type="primary">amh.L</name>
</gene>
<dbReference type="InterPro" id="IPR006799">
    <property type="entry name" value="AMH_N"/>
</dbReference>
<feature type="transmembrane region" description="Helical" evidence="6">
    <location>
        <begin position="21"/>
        <end position="48"/>
    </location>
</feature>
<keyword evidence="5" id="KW-0339">Growth factor</keyword>
<proteinExistence type="inferred from homology"/>
<evidence type="ECO:0000256" key="5">
    <source>
        <dbReference type="RuleBase" id="RU000354"/>
    </source>
</evidence>
<evidence type="ECO:0000256" key="2">
    <source>
        <dbReference type="ARBA" id="ARBA00022525"/>
    </source>
</evidence>
<keyword evidence="8" id="KW-1185">Reference proteome</keyword>
<dbReference type="PANTHER" id="PTHR15009:SF4">
    <property type="entry name" value="MUELLERIAN-INHIBITING FACTOR"/>
    <property type="match status" value="1"/>
</dbReference>
<dbReference type="GO" id="GO:0030154">
    <property type="term" value="P:cell differentiation"/>
    <property type="evidence" value="ECO:0007669"/>
    <property type="project" value="UniProtKB-KW"/>
</dbReference>
<dbReference type="AlphaFoldDB" id="A0A8J0VQD5"/>
<dbReference type="SUPFAM" id="SSF57501">
    <property type="entry name" value="Cystine-knot cytokines"/>
    <property type="match status" value="1"/>
</dbReference>
<dbReference type="GO" id="GO:0005160">
    <property type="term" value="F:transforming growth factor beta receptor binding"/>
    <property type="evidence" value="ECO:0000318"/>
    <property type="project" value="GO_Central"/>
</dbReference>
<dbReference type="Gene3D" id="2.10.90.10">
    <property type="entry name" value="Cystine-knot cytokines"/>
    <property type="match status" value="1"/>
</dbReference>
<evidence type="ECO:0000313" key="8">
    <source>
        <dbReference type="Proteomes" id="UP000186698"/>
    </source>
</evidence>
<protein>
    <submittedName>
        <fullName evidence="9">Muellerian-inhibiting factor</fullName>
    </submittedName>
</protein>
<comment type="similarity">
    <text evidence="5">Belongs to the TGF-beta family.</text>
</comment>
<dbReference type="GO" id="GO:0008406">
    <property type="term" value="P:gonad development"/>
    <property type="evidence" value="ECO:0000318"/>
    <property type="project" value="GO_Central"/>
</dbReference>
<dbReference type="GO" id="GO:0001880">
    <property type="term" value="P:Mullerian duct regression"/>
    <property type="evidence" value="ECO:0000318"/>
    <property type="project" value="GO_Central"/>
</dbReference>
<dbReference type="SMART" id="SM00204">
    <property type="entry name" value="TGFB"/>
    <property type="match status" value="1"/>
</dbReference>